<sequence>MRAAKHLPAKEGRQSIRLPRRPKQPKRDGRTKRRQAQKKTSLRERTTTTKITTNHNNIQQRSYKDDDASREGATPMVPSSFDHQGQGFHLENSLERQKEGNERRLQEGERQPQVSPLLACKQAQAPISAPEISTTTMDRNTTRDGSNRQTTTTDAAPARSTIQAQQRDQGRPGSHGCQSPDPSPTRRGEQWTTWSNAGAGTPQNGDCPLPTPTRSQPAETWDPVDPTPQLGSEPAAGKEVLGARRAGTPGLDSSRSGPGSPEFGKGWRRGEGGGRKGGAVGCRLAPPAGRHHRPAVAAAEKISPVEEASVGARRDLSLCHYLGRLRIDFGSRYWNICHDEPRFGEMPDDWRLLPTGVVCRHSPKDPLSRAFIIFLGGVDAGRTGRSRLTTLSTGTSNVIFPYSAPDAGKGRLASHTRTRARSPRLAEAVAEACHPDLRLLLLVCCYFAFPSPALRAHHRQEQVPPTPLPPTPLPLRYPTRDTGAIRFLGSVFTRLLAQNRCVFTGVRFTNYYTAPRLLLVRLRRTDCTASTDLPASPVEGYHEFRWYSSCW</sequence>
<accession>A0A835AJB0</accession>
<evidence type="ECO:0000256" key="1">
    <source>
        <dbReference type="SAM" id="MobiDB-lite"/>
    </source>
</evidence>
<protein>
    <submittedName>
        <fullName evidence="2">Uncharacterized protein</fullName>
    </submittedName>
</protein>
<dbReference type="EMBL" id="JACEFO010002366">
    <property type="protein sequence ID" value="KAF8663612.1"/>
    <property type="molecule type" value="Genomic_DNA"/>
</dbReference>
<comment type="caution">
    <text evidence="2">The sequence shown here is derived from an EMBL/GenBank/DDBJ whole genome shotgun (WGS) entry which is preliminary data.</text>
</comment>
<name>A0A835AJB0_9POAL</name>
<feature type="compositionally biased region" description="Polar residues" evidence="1">
    <location>
        <begin position="190"/>
        <end position="204"/>
    </location>
</feature>
<evidence type="ECO:0000313" key="3">
    <source>
        <dbReference type="Proteomes" id="UP000636709"/>
    </source>
</evidence>
<organism evidence="2 3">
    <name type="scientific">Digitaria exilis</name>
    <dbReference type="NCBI Taxonomy" id="1010633"/>
    <lineage>
        <taxon>Eukaryota</taxon>
        <taxon>Viridiplantae</taxon>
        <taxon>Streptophyta</taxon>
        <taxon>Embryophyta</taxon>
        <taxon>Tracheophyta</taxon>
        <taxon>Spermatophyta</taxon>
        <taxon>Magnoliopsida</taxon>
        <taxon>Liliopsida</taxon>
        <taxon>Poales</taxon>
        <taxon>Poaceae</taxon>
        <taxon>PACMAD clade</taxon>
        <taxon>Panicoideae</taxon>
        <taxon>Panicodae</taxon>
        <taxon>Paniceae</taxon>
        <taxon>Anthephorinae</taxon>
        <taxon>Digitaria</taxon>
    </lineage>
</organism>
<feature type="compositionally biased region" description="Basic and acidic residues" evidence="1">
    <location>
        <begin position="92"/>
        <end position="110"/>
    </location>
</feature>
<evidence type="ECO:0000313" key="2">
    <source>
        <dbReference type="EMBL" id="KAF8663612.1"/>
    </source>
</evidence>
<dbReference type="Proteomes" id="UP000636709">
    <property type="component" value="Unassembled WGS sequence"/>
</dbReference>
<feature type="compositionally biased region" description="Basic residues" evidence="1">
    <location>
        <begin position="18"/>
        <end position="37"/>
    </location>
</feature>
<feature type="region of interest" description="Disordered" evidence="1">
    <location>
        <begin position="1"/>
        <end position="279"/>
    </location>
</feature>
<feature type="compositionally biased region" description="Polar residues" evidence="1">
    <location>
        <begin position="147"/>
        <end position="167"/>
    </location>
</feature>
<proteinExistence type="predicted"/>
<keyword evidence="3" id="KW-1185">Reference proteome</keyword>
<reference evidence="2" key="1">
    <citation type="submission" date="2020-07" db="EMBL/GenBank/DDBJ databases">
        <title>Genome sequence and genetic diversity analysis of an under-domesticated orphan crop, white fonio (Digitaria exilis).</title>
        <authorList>
            <person name="Bennetzen J.L."/>
            <person name="Chen S."/>
            <person name="Ma X."/>
            <person name="Wang X."/>
            <person name="Yssel A.E.J."/>
            <person name="Chaluvadi S.R."/>
            <person name="Johnson M."/>
            <person name="Gangashetty P."/>
            <person name="Hamidou F."/>
            <person name="Sanogo M.D."/>
            <person name="Zwaenepoel A."/>
            <person name="Wallace J."/>
            <person name="Van De Peer Y."/>
            <person name="Van Deynze A."/>
        </authorList>
    </citation>
    <scope>NUCLEOTIDE SEQUENCE</scope>
    <source>
        <tissue evidence="2">Leaves</tissue>
    </source>
</reference>
<gene>
    <name evidence="2" type="ORF">HU200_055334</name>
</gene>
<dbReference type="AlphaFoldDB" id="A0A835AJB0"/>